<dbReference type="Proteomes" id="UP000287908">
    <property type="component" value="Unassembled WGS sequence"/>
</dbReference>
<evidence type="ECO:0000313" key="2">
    <source>
        <dbReference type="Proteomes" id="UP000287908"/>
    </source>
</evidence>
<sequence>MEVSVELQKELIAAIASLGASKPFWESPFAVGLLTAIAAISAALIQRWQAFRLQERQSQVERQLRIHEVQMAALKSLALIEHKVTPNEEPSPGADVHEWLSPIVHSLSNVVSELDQFLKEYSYVSPTEVIVHIRASLNIANEYKWASIMNDAHDYEPTAEEIDAVVALIGELSKATESFKVNLGVTDV</sequence>
<organism evidence="1 2">
    <name type="scientific">Idiomarina seosinensis</name>
    <dbReference type="NCBI Taxonomy" id="281739"/>
    <lineage>
        <taxon>Bacteria</taxon>
        <taxon>Pseudomonadati</taxon>
        <taxon>Pseudomonadota</taxon>
        <taxon>Gammaproteobacteria</taxon>
        <taxon>Alteromonadales</taxon>
        <taxon>Idiomarinaceae</taxon>
        <taxon>Idiomarina</taxon>
    </lineage>
</organism>
<dbReference type="RefSeq" id="WP_126785286.1">
    <property type="nucleotide sequence ID" value="NZ_PIQF01000003.1"/>
</dbReference>
<evidence type="ECO:0000313" key="1">
    <source>
        <dbReference type="EMBL" id="RUO75438.1"/>
    </source>
</evidence>
<dbReference type="AlphaFoldDB" id="A0A432ZBX1"/>
<reference evidence="1 2" key="1">
    <citation type="journal article" date="2011" name="Front. Microbiol.">
        <title>Genomic signatures of strain selection and enhancement in Bacillus atrophaeus var. globigii, a historical biowarfare simulant.</title>
        <authorList>
            <person name="Gibbons H.S."/>
            <person name="Broomall S.M."/>
            <person name="McNew L.A."/>
            <person name="Daligault H."/>
            <person name="Chapman C."/>
            <person name="Bruce D."/>
            <person name="Karavis M."/>
            <person name="Krepps M."/>
            <person name="McGregor P.A."/>
            <person name="Hong C."/>
            <person name="Park K.H."/>
            <person name="Akmal A."/>
            <person name="Feldman A."/>
            <person name="Lin J.S."/>
            <person name="Chang W.E."/>
            <person name="Higgs B.W."/>
            <person name="Demirev P."/>
            <person name="Lindquist J."/>
            <person name="Liem A."/>
            <person name="Fochler E."/>
            <person name="Read T.D."/>
            <person name="Tapia R."/>
            <person name="Johnson S."/>
            <person name="Bishop-Lilly K.A."/>
            <person name="Detter C."/>
            <person name="Han C."/>
            <person name="Sozhamannan S."/>
            <person name="Rosenzweig C.N."/>
            <person name="Skowronski E.W."/>
        </authorList>
    </citation>
    <scope>NUCLEOTIDE SEQUENCE [LARGE SCALE GENOMIC DNA]</scope>
    <source>
        <strain evidence="1 2">CL-SP19</strain>
    </source>
</reference>
<dbReference type="EMBL" id="PIQF01000003">
    <property type="protein sequence ID" value="RUO75438.1"/>
    <property type="molecule type" value="Genomic_DNA"/>
</dbReference>
<name>A0A432ZBX1_9GAMM</name>
<keyword evidence="2" id="KW-1185">Reference proteome</keyword>
<accession>A0A432ZBX1</accession>
<proteinExistence type="predicted"/>
<protein>
    <submittedName>
        <fullName evidence="1">Uncharacterized protein</fullName>
    </submittedName>
</protein>
<comment type="caution">
    <text evidence="1">The sequence shown here is derived from an EMBL/GenBank/DDBJ whole genome shotgun (WGS) entry which is preliminary data.</text>
</comment>
<gene>
    <name evidence="1" type="ORF">CWI81_10730</name>
</gene>